<evidence type="ECO:0000313" key="2">
    <source>
        <dbReference type="EMBL" id="CAE4580910.1"/>
    </source>
</evidence>
<dbReference type="InterPro" id="IPR046341">
    <property type="entry name" value="SET_dom_sf"/>
</dbReference>
<dbReference type="Pfam" id="PF00856">
    <property type="entry name" value="SET"/>
    <property type="match status" value="1"/>
</dbReference>
<accession>A0A6S8YQA9</accession>
<dbReference type="InterPro" id="IPR001214">
    <property type="entry name" value="SET_dom"/>
</dbReference>
<reference evidence="2" key="1">
    <citation type="submission" date="2021-01" db="EMBL/GenBank/DDBJ databases">
        <authorList>
            <person name="Corre E."/>
            <person name="Pelletier E."/>
            <person name="Niang G."/>
            <person name="Scheremetjew M."/>
            <person name="Finn R."/>
            <person name="Kale V."/>
            <person name="Holt S."/>
            <person name="Cochrane G."/>
            <person name="Meng A."/>
            <person name="Brown T."/>
            <person name="Cohen L."/>
        </authorList>
    </citation>
    <scope>NUCLEOTIDE SEQUENCE</scope>
    <source>
        <strain evidence="2">GSO104</strain>
    </source>
</reference>
<dbReference type="Gene3D" id="2.170.270.10">
    <property type="entry name" value="SET domain"/>
    <property type="match status" value="1"/>
</dbReference>
<dbReference type="PROSITE" id="PS50280">
    <property type="entry name" value="SET"/>
    <property type="match status" value="1"/>
</dbReference>
<sequence>MGATFVLCPLIAPKVPKDNRYTFHRLNAHDVISLSVILFAASSVLFVSASSSNEDDGSCRLYLGPSSTSKKDIFKLGIYSGVDLPPGSTIGTPDIAVQLIDILKQDEKSDEEIVTSNFWTSFNTLGQFEGDDVTTFVTGLGSLLQEHPSIVNAFWDPPNVLFHQQFQEEGGKDKEMHPGRGAYSTYNHVTFSTRQFVPAGMELFIDIGKGPSDRNIGDNEEVLQNRFDHNRADEILDHMVSFFTNHESKLTEQSKTDIYDFLTNDVMGATLSSLLPQAHDKLQAIKDMGGTTLYKNPRVLVDQEWLDMHGHCIDNIVPQRSTIVNAGMGAFAKRSFTKGEVVTILPLLFIADKKNLDMKHVVGSMNQESGDEHVVAPQLLLNYCFGHPQSSMALLPVVTAGSLINHQSGRKSNVQLQWSKSRMQRSDLLQVSPEHLNNHEKYNYPVLAMDVISTRDIEKGEEIFLDYGPDWEHAWKKHEEEWASNSKEDRWTFQSAYQWNLKHQTTPHQVDTEGSIPDGILRICYILYEELPDREEIKCDGVSIRKFIAQNDESSAYAGRNAYECKLLSKEGYGGETDVSRCTYRVSIIESTEEGDIEIIIEGIPHNAVWYIDAPYRSDQHNSDAFRHIIGIPEDIWPEAWLNIFDRSDDEL</sequence>
<dbReference type="AlphaFoldDB" id="A0A6S8YQA9"/>
<name>A0A6S8YQA9_9STRA</name>
<proteinExistence type="predicted"/>
<feature type="domain" description="SET" evidence="1">
    <location>
        <begin position="314"/>
        <end position="468"/>
    </location>
</feature>
<organism evidence="2">
    <name type="scientific">Ditylum brightwellii</name>
    <dbReference type="NCBI Taxonomy" id="49249"/>
    <lineage>
        <taxon>Eukaryota</taxon>
        <taxon>Sar</taxon>
        <taxon>Stramenopiles</taxon>
        <taxon>Ochrophyta</taxon>
        <taxon>Bacillariophyta</taxon>
        <taxon>Mediophyceae</taxon>
        <taxon>Lithodesmiophycidae</taxon>
        <taxon>Lithodesmiales</taxon>
        <taxon>Lithodesmiaceae</taxon>
        <taxon>Ditylum</taxon>
    </lineage>
</organism>
<protein>
    <recommendedName>
        <fullName evidence="1">SET domain-containing protein</fullName>
    </recommendedName>
</protein>
<evidence type="ECO:0000259" key="1">
    <source>
        <dbReference type="PROSITE" id="PS50280"/>
    </source>
</evidence>
<dbReference type="EMBL" id="HBNS01001881">
    <property type="protein sequence ID" value="CAE4580910.1"/>
    <property type="molecule type" value="Transcribed_RNA"/>
</dbReference>
<gene>
    <name evidence="2" type="ORF">DBRI00130_LOCUS1511</name>
</gene>
<dbReference type="SUPFAM" id="SSF82199">
    <property type="entry name" value="SET domain"/>
    <property type="match status" value="1"/>
</dbReference>